<keyword evidence="3" id="KW-1185">Reference proteome</keyword>
<dbReference type="EMBL" id="JAMQOT010000014">
    <property type="protein sequence ID" value="MDF9748334.1"/>
    <property type="molecule type" value="Genomic_DNA"/>
</dbReference>
<dbReference type="RefSeq" id="WP_277524933.1">
    <property type="nucleotide sequence ID" value="NZ_JAMQOT010000014.1"/>
</dbReference>
<dbReference type="InterPro" id="IPR055976">
    <property type="entry name" value="DUF7554"/>
</dbReference>
<dbReference type="AlphaFoldDB" id="A0A9Q4Q2H9"/>
<dbReference type="Proteomes" id="UP001154061">
    <property type="component" value="Unassembled WGS sequence"/>
</dbReference>
<comment type="caution">
    <text evidence="2">The sequence shown here is derived from an EMBL/GenBank/DDBJ whole genome shotgun (WGS) entry which is preliminary data.</text>
</comment>
<keyword evidence="1" id="KW-1133">Transmembrane helix</keyword>
<evidence type="ECO:0000256" key="1">
    <source>
        <dbReference type="SAM" id="Phobius"/>
    </source>
</evidence>
<sequence length="64" mass="6893">MADTRGELEVETLLKIVLGLIAVLLVLEIVQAILGSIAGLLGPFFIVVQLAIAVLIVLWLLDRL</sequence>
<keyword evidence="1" id="KW-0812">Transmembrane</keyword>
<reference evidence="2" key="1">
    <citation type="submission" date="2022-06" db="EMBL/GenBank/DDBJ databases">
        <title>Natrinema sp. a new haloarchaeum isolate from saline soil.</title>
        <authorList>
            <person name="Strakova D."/>
            <person name="Galisteo C."/>
            <person name="Sanchez-Porro C."/>
            <person name="Ventosa A."/>
        </authorList>
    </citation>
    <scope>NUCLEOTIDE SEQUENCE</scope>
    <source>
        <strain evidence="2">S1CR25-10</strain>
    </source>
</reference>
<organism evidence="2 3">
    <name type="scientific">Natrinema salsiterrestre</name>
    <dbReference type="NCBI Taxonomy" id="2950540"/>
    <lineage>
        <taxon>Archaea</taxon>
        <taxon>Methanobacteriati</taxon>
        <taxon>Methanobacteriota</taxon>
        <taxon>Stenosarchaea group</taxon>
        <taxon>Halobacteria</taxon>
        <taxon>Halobacteriales</taxon>
        <taxon>Natrialbaceae</taxon>
        <taxon>Natrinema</taxon>
    </lineage>
</organism>
<evidence type="ECO:0000313" key="2">
    <source>
        <dbReference type="EMBL" id="MDF9748334.1"/>
    </source>
</evidence>
<feature type="transmembrane region" description="Helical" evidence="1">
    <location>
        <begin position="12"/>
        <end position="34"/>
    </location>
</feature>
<name>A0A9Q4Q2H9_9EURY</name>
<feature type="transmembrane region" description="Helical" evidence="1">
    <location>
        <begin position="40"/>
        <end position="61"/>
    </location>
</feature>
<evidence type="ECO:0000313" key="3">
    <source>
        <dbReference type="Proteomes" id="UP001154061"/>
    </source>
</evidence>
<accession>A0A9Q4Q2H9</accession>
<keyword evidence="1" id="KW-0472">Membrane</keyword>
<dbReference type="Pfam" id="PF24431">
    <property type="entry name" value="DUF7554"/>
    <property type="match status" value="1"/>
</dbReference>
<proteinExistence type="predicted"/>
<gene>
    <name evidence="2" type="ORF">NDI89_22485</name>
</gene>
<protein>
    <submittedName>
        <fullName evidence="2">Uncharacterized protein</fullName>
    </submittedName>
</protein>